<dbReference type="RefSeq" id="WP_088256999.1">
    <property type="nucleotide sequence ID" value="NZ_NIDE01000010.1"/>
</dbReference>
<reference evidence="2" key="1">
    <citation type="submission" date="2017-06" db="EMBL/GenBank/DDBJ databases">
        <title>Genome analysis of Fimbriiglobus ruber SP5, the first member of the order Planctomycetales with confirmed chitinolytic capability.</title>
        <authorList>
            <person name="Ravin N.V."/>
            <person name="Rakitin A.L."/>
            <person name="Ivanova A.A."/>
            <person name="Beletsky A.V."/>
            <person name="Kulichevskaya I.S."/>
            <person name="Mardanov A.V."/>
            <person name="Dedysh S.N."/>
        </authorList>
    </citation>
    <scope>NUCLEOTIDE SEQUENCE [LARGE SCALE GENOMIC DNA]</scope>
    <source>
        <strain evidence="2">SP5</strain>
    </source>
</reference>
<comment type="caution">
    <text evidence="1">The sequence shown here is derived from an EMBL/GenBank/DDBJ whole genome shotgun (WGS) entry which is preliminary data.</text>
</comment>
<proteinExistence type="predicted"/>
<gene>
    <name evidence="1" type="ORF">FRUB_06091</name>
</gene>
<protein>
    <submittedName>
        <fullName evidence="1">Uncharacterized protein</fullName>
    </submittedName>
</protein>
<dbReference type="EMBL" id="NIDE01000010">
    <property type="protein sequence ID" value="OWK39528.1"/>
    <property type="molecule type" value="Genomic_DNA"/>
</dbReference>
<name>A0A225DLW0_9BACT</name>
<organism evidence="1 2">
    <name type="scientific">Fimbriiglobus ruber</name>
    <dbReference type="NCBI Taxonomy" id="1908690"/>
    <lineage>
        <taxon>Bacteria</taxon>
        <taxon>Pseudomonadati</taxon>
        <taxon>Planctomycetota</taxon>
        <taxon>Planctomycetia</taxon>
        <taxon>Gemmatales</taxon>
        <taxon>Gemmataceae</taxon>
        <taxon>Fimbriiglobus</taxon>
    </lineage>
</organism>
<evidence type="ECO:0000313" key="1">
    <source>
        <dbReference type="EMBL" id="OWK39528.1"/>
    </source>
</evidence>
<accession>A0A225DLW0</accession>
<keyword evidence="2" id="KW-1185">Reference proteome</keyword>
<sequence length="70" mass="7872">MDLRGKKADLLVRADECARILGHPKHEASRFTQLSPGDRGVAVALQEHLDEQLAKIRSELFAFTTREQAE</sequence>
<dbReference type="AlphaFoldDB" id="A0A225DLW0"/>
<evidence type="ECO:0000313" key="2">
    <source>
        <dbReference type="Proteomes" id="UP000214646"/>
    </source>
</evidence>
<dbReference type="Proteomes" id="UP000214646">
    <property type="component" value="Unassembled WGS sequence"/>
</dbReference>